<accession>A0A016TCJ8</accession>
<gene>
    <name evidence="2" type="primary">Acey_s0116.g591</name>
    <name evidence="2" type="ORF">Y032_0116g591</name>
</gene>
<sequence>MSLITMTSYFYLYFVLAAVVSRSWASLQGEIGEDNAIRNPTEPISSPVVTQTLSPIAVSPSAPVVASAPAAVVPHVSIYPHVLPYAAISHRSHYFYPHTEIHNVVRAFSKESGHTSDTLHIYPSGHIPEMTRLFPAGRFTDMLPWPVRSRVHRRKLASMKRTHKHKLIHKRNRKN</sequence>
<evidence type="ECO:0000313" key="2">
    <source>
        <dbReference type="EMBL" id="EYC00378.1"/>
    </source>
</evidence>
<comment type="caution">
    <text evidence="2">The sequence shown here is derived from an EMBL/GenBank/DDBJ whole genome shotgun (WGS) entry which is preliminary data.</text>
</comment>
<evidence type="ECO:0000313" key="3">
    <source>
        <dbReference type="Proteomes" id="UP000024635"/>
    </source>
</evidence>
<keyword evidence="3" id="KW-1185">Reference proteome</keyword>
<keyword evidence="1" id="KW-0732">Signal</keyword>
<evidence type="ECO:0000256" key="1">
    <source>
        <dbReference type="SAM" id="SignalP"/>
    </source>
</evidence>
<dbReference type="Proteomes" id="UP000024635">
    <property type="component" value="Unassembled WGS sequence"/>
</dbReference>
<feature type="chain" id="PRO_5001487263" evidence="1">
    <location>
        <begin position="26"/>
        <end position="175"/>
    </location>
</feature>
<proteinExistence type="predicted"/>
<dbReference type="AlphaFoldDB" id="A0A016TCJ8"/>
<organism evidence="2 3">
    <name type="scientific">Ancylostoma ceylanicum</name>
    <dbReference type="NCBI Taxonomy" id="53326"/>
    <lineage>
        <taxon>Eukaryota</taxon>
        <taxon>Metazoa</taxon>
        <taxon>Ecdysozoa</taxon>
        <taxon>Nematoda</taxon>
        <taxon>Chromadorea</taxon>
        <taxon>Rhabditida</taxon>
        <taxon>Rhabditina</taxon>
        <taxon>Rhabditomorpha</taxon>
        <taxon>Strongyloidea</taxon>
        <taxon>Ancylostomatidae</taxon>
        <taxon>Ancylostomatinae</taxon>
        <taxon>Ancylostoma</taxon>
    </lineage>
</organism>
<reference evidence="3" key="1">
    <citation type="journal article" date="2015" name="Nat. Genet.">
        <title>The genome and transcriptome of the zoonotic hookworm Ancylostoma ceylanicum identify infection-specific gene families.</title>
        <authorList>
            <person name="Schwarz E.M."/>
            <person name="Hu Y."/>
            <person name="Antoshechkin I."/>
            <person name="Miller M.M."/>
            <person name="Sternberg P.W."/>
            <person name="Aroian R.V."/>
        </authorList>
    </citation>
    <scope>NUCLEOTIDE SEQUENCE</scope>
    <source>
        <strain evidence="3">HY135</strain>
    </source>
</reference>
<protein>
    <submittedName>
        <fullName evidence="2">Uncharacterized protein</fullName>
    </submittedName>
</protein>
<feature type="signal peptide" evidence="1">
    <location>
        <begin position="1"/>
        <end position="25"/>
    </location>
</feature>
<name>A0A016TCJ8_9BILA</name>
<dbReference type="EMBL" id="JARK01001452">
    <property type="protein sequence ID" value="EYC00378.1"/>
    <property type="molecule type" value="Genomic_DNA"/>
</dbReference>